<dbReference type="SMART" id="SM00530">
    <property type="entry name" value="HTH_XRE"/>
    <property type="match status" value="1"/>
</dbReference>
<organism evidence="2 3">
    <name type="scientific">Plantactinospora siamensis</name>
    <dbReference type="NCBI Taxonomy" id="555372"/>
    <lineage>
        <taxon>Bacteria</taxon>
        <taxon>Bacillati</taxon>
        <taxon>Actinomycetota</taxon>
        <taxon>Actinomycetes</taxon>
        <taxon>Micromonosporales</taxon>
        <taxon>Micromonosporaceae</taxon>
        <taxon>Plantactinospora</taxon>
    </lineage>
</organism>
<comment type="caution">
    <text evidence="2">The sequence shown here is derived from an EMBL/GenBank/DDBJ whole genome shotgun (WGS) entry which is preliminary data.</text>
</comment>
<dbReference type="PROSITE" id="PS50943">
    <property type="entry name" value="HTH_CROC1"/>
    <property type="match status" value="1"/>
</dbReference>
<dbReference type="Pfam" id="PF13560">
    <property type="entry name" value="HTH_31"/>
    <property type="match status" value="1"/>
</dbReference>
<protein>
    <submittedName>
        <fullName evidence="2">Helix-turn-helix domain-containing protein</fullName>
    </submittedName>
</protein>
<dbReference type="Proteomes" id="UP001589894">
    <property type="component" value="Unassembled WGS sequence"/>
</dbReference>
<sequence length="234" mass="25763">MGRQEAPLDSDQGEPRQFAAALRRLRAEAGNPSYRELERRTNYSRTTLAEATKGRGLPSQPVALALAAALGGDPAEWRHRWDLAWKALHQQQPVAEVVAPALSPQPVADGADPDAAGCLTDAVTAHARKVSLHGRQRLVGQIELRWSPGSHAAWARFEPYRFLEHLAGKHAVELELEVCRESDGARTTYRDEFMYDTHWSDLLCTFGSVFVASVVVYLDGVQAAVGATDRRVLD</sequence>
<feature type="domain" description="HTH cro/C1-type" evidence="1">
    <location>
        <begin position="22"/>
        <end position="77"/>
    </location>
</feature>
<reference evidence="2 3" key="1">
    <citation type="submission" date="2024-09" db="EMBL/GenBank/DDBJ databases">
        <authorList>
            <person name="Sun Q."/>
            <person name="Mori K."/>
        </authorList>
    </citation>
    <scope>NUCLEOTIDE SEQUENCE [LARGE SCALE GENOMIC DNA]</scope>
    <source>
        <strain evidence="2 3">TBRC 2205</strain>
    </source>
</reference>
<evidence type="ECO:0000259" key="1">
    <source>
        <dbReference type="PROSITE" id="PS50943"/>
    </source>
</evidence>
<accession>A0ABV6NW28</accession>
<evidence type="ECO:0000313" key="2">
    <source>
        <dbReference type="EMBL" id="MFC0564980.1"/>
    </source>
</evidence>
<dbReference type="InterPro" id="IPR001387">
    <property type="entry name" value="Cro/C1-type_HTH"/>
</dbReference>
<dbReference type="SUPFAM" id="SSF47413">
    <property type="entry name" value="lambda repressor-like DNA-binding domains"/>
    <property type="match status" value="1"/>
</dbReference>
<dbReference type="Pfam" id="PF10901">
    <property type="entry name" value="DUF2690"/>
    <property type="match status" value="1"/>
</dbReference>
<keyword evidence="3" id="KW-1185">Reference proteome</keyword>
<dbReference type="InterPro" id="IPR010982">
    <property type="entry name" value="Lambda_DNA-bd_dom_sf"/>
</dbReference>
<dbReference type="Gene3D" id="1.10.260.40">
    <property type="entry name" value="lambda repressor-like DNA-binding domains"/>
    <property type="match status" value="1"/>
</dbReference>
<dbReference type="RefSeq" id="WP_377338412.1">
    <property type="nucleotide sequence ID" value="NZ_JBHLUE010000009.1"/>
</dbReference>
<dbReference type="InterPro" id="IPR021224">
    <property type="entry name" value="DUF2690"/>
</dbReference>
<dbReference type="EMBL" id="JBHLUE010000009">
    <property type="protein sequence ID" value="MFC0564980.1"/>
    <property type="molecule type" value="Genomic_DNA"/>
</dbReference>
<proteinExistence type="predicted"/>
<name>A0ABV6NW28_9ACTN</name>
<gene>
    <name evidence="2" type="ORF">ACFFHU_12655</name>
</gene>
<evidence type="ECO:0000313" key="3">
    <source>
        <dbReference type="Proteomes" id="UP001589894"/>
    </source>
</evidence>